<reference evidence="4" key="1">
    <citation type="journal article" date="2006" name="PLoS Biol.">
        <title>Macronuclear genome sequence of the ciliate Tetrahymena thermophila, a model eukaryote.</title>
        <authorList>
            <person name="Eisen J.A."/>
            <person name="Coyne R.S."/>
            <person name="Wu M."/>
            <person name="Wu D."/>
            <person name="Thiagarajan M."/>
            <person name="Wortman J.R."/>
            <person name="Badger J.H."/>
            <person name="Ren Q."/>
            <person name="Amedeo P."/>
            <person name="Jones K.M."/>
            <person name="Tallon L.J."/>
            <person name="Delcher A.L."/>
            <person name="Salzberg S.L."/>
            <person name="Silva J.C."/>
            <person name="Haas B.J."/>
            <person name="Majoros W.H."/>
            <person name="Farzad M."/>
            <person name="Carlton J.M."/>
            <person name="Smith R.K. Jr."/>
            <person name="Garg J."/>
            <person name="Pearlman R.E."/>
            <person name="Karrer K.M."/>
            <person name="Sun L."/>
            <person name="Manning G."/>
            <person name="Elde N.C."/>
            <person name="Turkewitz A.P."/>
            <person name="Asai D.J."/>
            <person name="Wilkes D.E."/>
            <person name="Wang Y."/>
            <person name="Cai H."/>
            <person name="Collins K."/>
            <person name="Stewart B.A."/>
            <person name="Lee S.R."/>
            <person name="Wilamowska K."/>
            <person name="Weinberg Z."/>
            <person name="Ruzzo W.L."/>
            <person name="Wloga D."/>
            <person name="Gaertig J."/>
            <person name="Frankel J."/>
            <person name="Tsao C.-C."/>
            <person name="Gorovsky M.A."/>
            <person name="Keeling P.J."/>
            <person name="Waller R.F."/>
            <person name="Patron N.J."/>
            <person name="Cherry J.M."/>
            <person name="Stover N.A."/>
            <person name="Krieger C.J."/>
            <person name="del Toro C."/>
            <person name="Ryder H.F."/>
            <person name="Williamson S.C."/>
            <person name="Barbeau R.A."/>
            <person name="Hamilton E.P."/>
            <person name="Orias E."/>
        </authorList>
    </citation>
    <scope>NUCLEOTIDE SEQUENCE [LARGE SCALE GENOMIC DNA]</scope>
    <source>
        <strain evidence="4">SB210</strain>
    </source>
</reference>
<dbReference type="KEGG" id="tet:TTHERM_00046340"/>
<dbReference type="PANTHER" id="PTHR45827">
    <property type="entry name" value="SORTING NEXIN"/>
    <property type="match status" value="1"/>
</dbReference>
<accession>Q23DQ7</accession>
<dbReference type="STRING" id="312017.Q23DQ7"/>
<dbReference type="SMART" id="SM00312">
    <property type="entry name" value="PX"/>
    <property type="match status" value="1"/>
</dbReference>
<protein>
    <submittedName>
        <fullName evidence="3">PX-SNX-like domain protein</fullName>
    </submittedName>
</protein>
<feature type="domain" description="PX" evidence="2">
    <location>
        <begin position="298"/>
        <end position="408"/>
    </location>
</feature>
<feature type="compositionally biased region" description="Polar residues" evidence="1">
    <location>
        <begin position="117"/>
        <end position="133"/>
    </location>
</feature>
<dbReference type="GO" id="GO:0035091">
    <property type="term" value="F:phosphatidylinositol binding"/>
    <property type="evidence" value="ECO:0007669"/>
    <property type="project" value="InterPro"/>
</dbReference>
<dbReference type="RefSeq" id="XP_001014629.1">
    <property type="nucleotide sequence ID" value="XM_001014629.1"/>
</dbReference>
<evidence type="ECO:0000259" key="2">
    <source>
        <dbReference type="PROSITE" id="PS50195"/>
    </source>
</evidence>
<dbReference type="PANTHER" id="PTHR45827:SF1">
    <property type="entry name" value="SORTING NEXIN"/>
    <property type="match status" value="1"/>
</dbReference>
<gene>
    <name evidence="3" type="ORF">TTHERM_00046340</name>
</gene>
<evidence type="ECO:0000256" key="1">
    <source>
        <dbReference type="SAM" id="MobiDB-lite"/>
    </source>
</evidence>
<dbReference type="InterPro" id="IPR036871">
    <property type="entry name" value="PX_dom_sf"/>
</dbReference>
<dbReference type="eggNOG" id="KOG2273">
    <property type="taxonomic scope" value="Eukaryota"/>
</dbReference>
<dbReference type="HOGENOM" id="CLU_394586_0_0_1"/>
<evidence type="ECO:0000313" key="4">
    <source>
        <dbReference type="Proteomes" id="UP000009168"/>
    </source>
</evidence>
<dbReference type="Pfam" id="PF00787">
    <property type="entry name" value="PX"/>
    <property type="match status" value="1"/>
</dbReference>
<dbReference type="OrthoDB" id="422186at2759"/>
<dbReference type="PROSITE" id="PS50195">
    <property type="entry name" value="PX"/>
    <property type="match status" value="1"/>
</dbReference>
<dbReference type="InterPro" id="IPR001683">
    <property type="entry name" value="PX_dom"/>
</dbReference>
<dbReference type="GO" id="GO:0005886">
    <property type="term" value="C:plasma membrane"/>
    <property type="evidence" value="ECO:0007669"/>
    <property type="project" value="TreeGrafter"/>
</dbReference>
<dbReference type="InParanoid" id="Q23DQ7"/>
<sequence length="699" mass="81079">MQYQSQQPPIMNSQLSQNNNDEVRFVAQQNGGELQQMQEYLNQQIIQQGYDAEEFRSFLKNKYPGAESNLKQISMDQLKEVIQAFILQTRQQSRSSSQIPQNNYSNQEYLTFEDTKQTSNIQQGTRMTQSTFSNNNNNNQANRNRQASTFVNAQNSDPKEFAINKQILEEPSNQNKSQIQKSNINASVYAQGQPQLQDSQKLSSDNVGGEDTLNQSILNSTFSQSRIIKDPQGQTIVRKEAQIVPQTSMVKDGFIKKNLEGEETSKVISCRTIEKSKIAEFLEEQSITVNNDKPPQKIKVILDSFEIVFDGLFSSEYALYSVKTPVMGWTVSRRFNDFHWLYNVLRKHHPGSFIPPIPKKTAIKEMNDEHLYQRMRSFEQFLNQILICPTLSVSPYLSDFLSIIDQKAFEAKRKEHDLKPTPRIVDLISTVQGELISEITPPLKEFWLQFNDLTSKSLLNYQNLNESFEGFISGIKKAAEESNKIATNFSRMHKVHEQFNRLSPLGKCQPLENLNIHLNNFFIDFGQTLHNITVVFEKNFHEYVRYQNMMYEEYKATINYHNELENTYLEHLKKLNQKKEKLFTSSNTSKWELDNTCTLTIRELQSNKVEALKNMLPTETKQVQSEGEFYGFVNRQLYDDVCMHLSHSRDIVCNRFISLSQDLALEINMLHIHTADSNMRFADMLGQFNSSLNQKYRPE</sequence>
<dbReference type="EMBL" id="GG662712">
    <property type="protein sequence ID" value="EAR94675.1"/>
    <property type="molecule type" value="Genomic_DNA"/>
</dbReference>
<dbReference type="GO" id="GO:0031410">
    <property type="term" value="C:cytoplasmic vesicle"/>
    <property type="evidence" value="ECO:0007669"/>
    <property type="project" value="TreeGrafter"/>
</dbReference>
<dbReference type="Proteomes" id="UP000009168">
    <property type="component" value="Unassembled WGS sequence"/>
</dbReference>
<proteinExistence type="predicted"/>
<dbReference type="SUPFAM" id="SSF64268">
    <property type="entry name" value="PX domain"/>
    <property type="match status" value="1"/>
</dbReference>
<name>Q23DQ7_TETTS</name>
<dbReference type="Gene3D" id="3.30.1520.10">
    <property type="entry name" value="Phox-like domain"/>
    <property type="match status" value="1"/>
</dbReference>
<evidence type="ECO:0000313" key="3">
    <source>
        <dbReference type="EMBL" id="EAR94675.1"/>
    </source>
</evidence>
<dbReference type="OMA" id="VWEENAK"/>
<dbReference type="GO" id="GO:0006897">
    <property type="term" value="P:endocytosis"/>
    <property type="evidence" value="ECO:0007669"/>
    <property type="project" value="TreeGrafter"/>
</dbReference>
<dbReference type="AlphaFoldDB" id="Q23DQ7"/>
<organism evidence="3 4">
    <name type="scientific">Tetrahymena thermophila (strain SB210)</name>
    <dbReference type="NCBI Taxonomy" id="312017"/>
    <lineage>
        <taxon>Eukaryota</taxon>
        <taxon>Sar</taxon>
        <taxon>Alveolata</taxon>
        <taxon>Ciliophora</taxon>
        <taxon>Intramacronucleata</taxon>
        <taxon>Oligohymenophorea</taxon>
        <taxon>Hymenostomatida</taxon>
        <taxon>Tetrahymenina</taxon>
        <taxon>Tetrahymenidae</taxon>
        <taxon>Tetrahymena</taxon>
    </lineage>
</organism>
<dbReference type="GeneID" id="7832871"/>
<dbReference type="GO" id="GO:0016197">
    <property type="term" value="P:endosomal transport"/>
    <property type="evidence" value="ECO:0007669"/>
    <property type="project" value="TreeGrafter"/>
</dbReference>
<feature type="region of interest" description="Disordered" evidence="1">
    <location>
        <begin position="117"/>
        <end position="142"/>
    </location>
</feature>
<dbReference type="CDD" id="cd06093">
    <property type="entry name" value="PX_domain"/>
    <property type="match status" value="1"/>
</dbReference>
<dbReference type="GO" id="GO:0097320">
    <property type="term" value="P:plasma membrane tubulation"/>
    <property type="evidence" value="ECO:0007669"/>
    <property type="project" value="TreeGrafter"/>
</dbReference>
<keyword evidence="4" id="KW-1185">Reference proteome</keyword>